<evidence type="ECO:0000256" key="3">
    <source>
        <dbReference type="ARBA" id="ARBA00022989"/>
    </source>
</evidence>
<dbReference type="PANTHER" id="PTHR11562">
    <property type="entry name" value="CATION EFFLUX PROTEIN/ ZINC TRANSPORTER"/>
    <property type="match status" value="1"/>
</dbReference>
<feature type="transmembrane region" description="Helical" evidence="5">
    <location>
        <begin position="6"/>
        <end position="24"/>
    </location>
</feature>
<dbReference type="InterPro" id="IPR002524">
    <property type="entry name" value="Cation_efflux"/>
</dbReference>
<name>A0ABS2PNP6_9STRE</name>
<organism evidence="7 8">
    <name type="scientific">Streptococcus saliviloxodontae</name>
    <dbReference type="NCBI Taxonomy" id="1349416"/>
    <lineage>
        <taxon>Bacteria</taxon>
        <taxon>Bacillati</taxon>
        <taxon>Bacillota</taxon>
        <taxon>Bacilli</taxon>
        <taxon>Lactobacillales</taxon>
        <taxon>Streptococcaceae</taxon>
        <taxon>Streptococcus</taxon>
    </lineage>
</organism>
<dbReference type="EMBL" id="JAFBEI010000046">
    <property type="protein sequence ID" value="MBM7636974.1"/>
    <property type="molecule type" value="Genomic_DNA"/>
</dbReference>
<evidence type="ECO:0000256" key="1">
    <source>
        <dbReference type="ARBA" id="ARBA00004141"/>
    </source>
</evidence>
<protein>
    <submittedName>
        <fullName evidence="7">Cobalt-zinc-cadmium efflux system protein</fullName>
    </submittedName>
</protein>
<evidence type="ECO:0000256" key="2">
    <source>
        <dbReference type="ARBA" id="ARBA00022692"/>
    </source>
</evidence>
<keyword evidence="3 5" id="KW-1133">Transmembrane helix</keyword>
<feature type="transmembrane region" description="Helical" evidence="5">
    <location>
        <begin position="139"/>
        <end position="160"/>
    </location>
</feature>
<accession>A0ABS2PNP6</accession>
<feature type="transmembrane region" description="Helical" evidence="5">
    <location>
        <begin position="166"/>
        <end position="185"/>
    </location>
</feature>
<dbReference type="InterPro" id="IPR027469">
    <property type="entry name" value="Cation_efflux_TMD_sf"/>
</dbReference>
<dbReference type="InterPro" id="IPR058533">
    <property type="entry name" value="Cation_efflux_TM"/>
</dbReference>
<feature type="transmembrane region" description="Helical" evidence="5">
    <location>
        <begin position="72"/>
        <end position="93"/>
    </location>
</feature>
<evidence type="ECO:0000256" key="5">
    <source>
        <dbReference type="SAM" id="Phobius"/>
    </source>
</evidence>
<proteinExistence type="predicted"/>
<dbReference type="Gene3D" id="1.20.1510.10">
    <property type="entry name" value="Cation efflux protein transmembrane domain"/>
    <property type="match status" value="1"/>
</dbReference>
<dbReference type="Proteomes" id="UP000809081">
    <property type="component" value="Unassembled WGS sequence"/>
</dbReference>
<comment type="subcellular location">
    <subcellularLocation>
        <location evidence="1">Membrane</location>
        <topology evidence="1">Multi-pass membrane protein</topology>
    </subcellularLocation>
</comment>
<reference evidence="7 8" key="1">
    <citation type="submission" date="2021-01" db="EMBL/GenBank/DDBJ databases">
        <title>Genomic Encyclopedia of Type Strains, Phase IV (KMG-IV): sequencing the most valuable type-strain genomes for metagenomic binning, comparative biology and taxonomic classification.</title>
        <authorList>
            <person name="Goeker M."/>
        </authorList>
    </citation>
    <scope>NUCLEOTIDE SEQUENCE [LARGE SCALE GENOMIC DNA]</scope>
    <source>
        <strain evidence="7 8">DSM 27513</strain>
    </source>
</reference>
<feature type="domain" description="Cation efflux protein transmembrane" evidence="6">
    <location>
        <begin position="8"/>
        <end position="195"/>
    </location>
</feature>
<dbReference type="RefSeq" id="WP_205017833.1">
    <property type="nucleotide sequence ID" value="NZ_JAFBEI010000046.1"/>
</dbReference>
<gene>
    <name evidence="7" type="ORF">JOC31_001803</name>
</gene>
<evidence type="ECO:0000313" key="7">
    <source>
        <dbReference type="EMBL" id="MBM7636974.1"/>
    </source>
</evidence>
<keyword evidence="2 5" id="KW-0812">Transmembrane</keyword>
<evidence type="ECO:0000313" key="8">
    <source>
        <dbReference type="Proteomes" id="UP000809081"/>
    </source>
</evidence>
<keyword evidence="8" id="KW-1185">Reference proteome</keyword>
<dbReference type="PANTHER" id="PTHR11562:SF17">
    <property type="entry name" value="RE54080P-RELATED"/>
    <property type="match status" value="1"/>
</dbReference>
<dbReference type="SUPFAM" id="SSF161111">
    <property type="entry name" value="Cation efflux protein transmembrane domain-like"/>
    <property type="match status" value="1"/>
</dbReference>
<feature type="transmembrane region" description="Helical" evidence="5">
    <location>
        <begin position="105"/>
        <end position="127"/>
    </location>
</feature>
<evidence type="ECO:0000259" key="6">
    <source>
        <dbReference type="Pfam" id="PF01545"/>
    </source>
</evidence>
<dbReference type="InterPro" id="IPR050681">
    <property type="entry name" value="CDF/SLC30A"/>
</dbReference>
<dbReference type="NCBIfam" id="TIGR01297">
    <property type="entry name" value="CDF"/>
    <property type="match status" value="1"/>
</dbReference>
<comment type="caution">
    <text evidence="7">The sequence shown here is derived from an EMBL/GenBank/DDBJ whole genome shotgun (WGS) entry which is preliminary data.</text>
</comment>
<keyword evidence="4 5" id="KW-0472">Membrane</keyword>
<evidence type="ECO:0000256" key="4">
    <source>
        <dbReference type="ARBA" id="ARBA00023136"/>
    </source>
</evidence>
<dbReference type="Pfam" id="PF01545">
    <property type="entry name" value="Cation_efflux"/>
    <property type="match status" value="1"/>
</dbReference>
<sequence>MGARTSTLIAFVLNFCFAIIELFFGTAFKSSAILADAVHDLGDATAIGLSAFLERVAHKKADQTFSLGYKRFSLLGAMITAGILMTGSTWVIFENISKLFHPEPVNYKGMFVLGIVAILINILASLVVSHGKTRNEAILSLHFLEDILGWLAVIIVAIILNFTDWYFLDPLLSLMISFFILSKALPRFWSNLKIFLDAVPDEIDLAELTNELLELEEISTVNQFNIWSMDGLTNNATLHVCINPAENPEDCKTKLRQVLIDHQIENVTIELDSSKDEHQECCINYSSPKQAASYHKH</sequence>